<dbReference type="PANTHER" id="PTHR24148:SF73">
    <property type="entry name" value="HET DOMAIN PROTEIN (AFU_ORTHOLOGUE AFUA_8G01020)"/>
    <property type="match status" value="1"/>
</dbReference>
<dbReference type="InterPro" id="IPR052895">
    <property type="entry name" value="HetReg/Transcr_Mod"/>
</dbReference>
<feature type="domain" description="Heterokaryon incompatibility" evidence="1">
    <location>
        <begin position="39"/>
        <end position="168"/>
    </location>
</feature>
<evidence type="ECO:0000313" key="2">
    <source>
        <dbReference type="EMBL" id="KAF1830283.1"/>
    </source>
</evidence>
<name>A0A6A5KAB7_9PLEO</name>
<proteinExistence type="predicted"/>
<organism evidence="2 3">
    <name type="scientific">Decorospora gaudefroyi</name>
    <dbReference type="NCBI Taxonomy" id="184978"/>
    <lineage>
        <taxon>Eukaryota</taxon>
        <taxon>Fungi</taxon>
        <taxon>Dikarya</taxon>
        <taxon>Ascomycota</taxon>
        <taxon>Pezizomycotina</taxon>
        <taxon>Dothideomycetes</taxon>
        <taxon>Pleosporomycetidae</taxon>
        <taxon>Pleosporales</taxon>
        <taxon>Pleosporineae</taxon>
        <taxon>Pleosporaceae</taxon>
        <taxon>Decorospora</taxon>
    </lineage>
</organism>
<evidence type="ECO:0000313" key="3">
    <source>
        <dbReference type="Proteomes" id="UP000800040"/>
    </source>
</evidence>
<dbReference type="Pfam" id="PF06985">
    <property type="entry name" value="HET"/>
    <property type="match status" value="1"/>
</dbReference>
<keyword evidence="3" id="KW-1185">Reference proteome</keyword>
<dbReference type="InterPro" id="IPR010730">
    <property type="entry name" value="HET"/>
</dbReference>
<evidence type="ECO:0000259" key="1">
    <source>
        <dbReference type="Pfam" id="PF06985"/>
    </source>
</evidence>
<reference evidence="2" key="1">
    <citation type="submission" date="2020-01" db="EMBL/GenBank/DDBJ databases">
        <authorList>
            <consortium name="DOE Joint Genome Institute"/>
            <person name="Haridas S."/>
            <person name="Albert R."/>
            <person name="Binder M."/>
            <person name="Bloem J."/>
            <person name="Labutti K."/>
            <person name="Salamov A."/>
            <person name="Andreopoulos B."/>
            <person name="Baker S.E."/>
            <person name="Barry K."/>
            <person name="Bills G."/>
            <person name="Bluhm B.H."/>
            <person name="Cannon C."/>
            <person name="Castanera R."/>
            <person name="Culley D.E."/>
            <person name="Daum C."/>
            <person name="Ezra D."/>
            <person name="Gonzalez J.B."/>
            <person name="Henrissat B."/>
            <person name="Kuo A."/>
            <person name="Liang C."/>
            <person name="Lipzen A."/>
            <person name="Lutzoni F."/>
            <person name="Magnuson J."/>
            <person name="Mondo S."/>
            <person name="Nolan M."/>
            <person name="Ohm R."/>
            <person name="Pangilinan J."/>
            <person name="Park H.-J."/>
            <person name="Ramirez L."/>
            <person name="Alfaro M."/>
            <person name="Sun H."/>
            <person name="Tritt A."/>
            <person name="Yoshinaga Y."/>
            <person name="Zwiers L.-H."/>
            <person name="Turgeon B.G."/>
            <person name="Goodwin S.B."/>
            <person name="Spatafora J.W."/>
            <person name="Crous P.W."/>
            <person name="Grigoriev I.V."/>
        </authorList>
    </citation>
    <scope>NUCLEOTIDE SEQUENCE</scope>
    <source>
        <strain evidence="2">P77</strain>
    </source>
</reference>
<protein>
    <recommendedName>
        <fullName evidence="1">Heterokaryon incompatibility domain-containing protein</fullName>
    </recommendedName>
</protein>
<dbReference type="EMBL" id="ML975402">
    <property type="protein sequence ID" value="KAF1830283.1"/>
    <property type="molecule type" value="Genomic_DNA"/>
</dbReference>
<accession>A0A6A5KAB7</accession>
<feature type="non-terminal residue" evidence="2">
    <location>
        <position position="271"/>
    </location>
</feature>
<dbReference type="Proteomes" id="UP000800040">
    <property type="component" value="Unassembled WGS sequence"/>
</dbReference>
<dbReference type="OrthoDB" id="3688067at2759"/>
<dbReference type="PANTHER" id="PTHR24148">
    <property type="entry name" value="ANKYRIN REPEAT DOMAIN-CONTAINING PROTEIN 39 HOMOLOG-RELATED"/>
    <property type="match status" value="1"/>
</dbReference>
<dbReference type="AlphaFoldDB" id="A0A6A5KAB7"/>
<gene>
    <name evidence="2" type="ORF">BDW02DRAFT_507917</name>
</gene>
<sequence>MENSQELCTTNGFQHQPLDRTQPSIRLLEIKPRLDPNTSKTVLLNGKPFVVWRNLFNFLDLASTHHWSGLSTPCRYWVDALCIDQSSILERNHQVAQMGKIFAGAQRVHVWLGQVPSADTECVRSFFEDPVDKISFSDWSFTIRRNMHVIECNIFHNEYWSRAWVTQEILLARDVVIVCGTHHIKMLRLVERARYFVLNWFDTAFQLLAIPENDHSQTAGLPLITLLSYFRLKKCKIAHDRVYSLLSLCNGPDVVSVDYNVRCCDLAYQIL</sequence>